<sequence length="131" mass="15556">SKQEKEKMDLGTKIHEIFELTDFKQEKATVHPLVQKFLNQDLLKNIQQAKIYKELPFIFLQEQKSYSGVIDLILEYADHVDIIDYKLKNIDDEAYQQQLKIYANYVFYLLKKPVFTYLYSILDGQLTKIAD</sequence>
<dbReference type="AlphaFoldDB" id="A0A9D1G770"/>
<name>A0A9D1G770_9FIRM</name>
<dbReference type="InterPro" id="IPR011604">
    <property type="entry name" value="PDDEXK-like_dom_sf"/>
</dbReference>
<dbReference type="InterPro" id="IPR011335">
    <property type="entry name" value="Restrct_endonuc-II-like"/>
</dbReference>
<organism evidence="1 2">
    <name type="scientific">Candidatus Caccosoma faecigallinarum</name>
    <dbReference type="NCBI Taxonomy" id="2840720"/>
    <lineage>
        <taxon>Bacteria</taxon>
        <taxon>Bacillati</taxon>
        <taxon>Bacillota</taxon>
        <taxon>Bacillota incertae sedis</taxon>
        <taxon>Candidatus Caccosoma</taxon>
    </lineage>
</organism>
<protein>
    <recommendedName>
        <fullName evidence="3">PD-(D/E)XK endonuclease-like domain-containing protein</fullName>
    </recommendedName>
</protein>
<dbReference type="Proteomes" id="UP000886893">
    <property type="component" value="Unassembled WGS sequence"/>
</dbReference>
<gene>
    <name evidence="1" type="ORF">IAD04_00830</name>
</gene>
<feature type="non-terminal residue" evidence="1">
    <location>
        <position position="1"/>
    </location>
</feature>
<evidence type="ECO:0000313" key="1">
    <source>
        <dbReference type="EMBL" id="HIT16909.1"/>
    </source>
</evidence>
<dbReference type="Gene3D" id="3.90.320.10">
    <property type="match status" value="1"/>
</dbReference>
<comment type="caution">
    <text evidence="1">The sequence shown here is derived from an EMBL/GenBank/DDBJ whole genome shotgun (WGS) entry which is preliminary data.</text>
</comment>
<reference evidence="1" key="1">
    <citation type="submission" date="2020-10" db="EMBL/GenBank/DDBJ databases">
        <authorList>
            <person name="Gilroy R."/>
        </authorList>
    </citation>
    <scope>NUCLEOTIDE SEQUENCE</scope>
    <source>
        <strain evidence="1">14508</strain>
    </source>
</reference>
<evidence type="ECO:0008006" key="3">
    <source>
        <dbReference type="Google" id="ProtNLM"/>
    </source>
</evidence>
<evidence type="ECO:0000313" key="2">
    <source>
        <dbReference type="Proteomes" id="UP000886893"/>
    </source>
</evidence>
<proteinExistence type="predicted"/>
<accession>A0A9D1G770</accession>
<dbReference type="EMBL" id="DVKI01000026">
    <property type="protein sequence ID" value="HIT16909.1"/>
    <property type="molecule type" value="Genomic_DNA"/>
</dbReference>
<dbReference type="SUPFAM" id="SSF52980">
    <property type="entry name" value="Restriction endonuclease-like"/>
    <property type="match status" value="1"/>
</dbReference>
<reference evidence="1" key="2">
    <citation type="journal article" date="2021" name="PeerJ">
        <title>Extensive microbial diversity within the chicken gut microbiome revealed by metagenomics and culture.</title>
        <authorList>
            <person name="Gilroy R."/>
            <person name="Ravi A."/>
            <person name="Getino M."/>
            <person name="Pursley I."/>
            <person name="Horton D.L."/>
            <person name="Alikhan N.F."/>
            <person name="Baker D."/>
            <person name="Gharbi K."/>
            <person name="Hall N."/>
            <person name="Watson M."/>
            <person name="Adriaenssens E.M."/>
            <person name="Foster-Nyarko E."/>
            <person name="Jarju S."/>
            <person name="Secka A."/>
            <person name="Antonio M."/>
            <person name="Oren A."/>
            <person name="Chaudhuri R.R."/>
            <person name="La Ragione R."/>
            <person name="Hildebrand F."/>
            <person name="Pallen M.J."/>
        </authorList>
    </citation>
    <scope>NUCLEOTIDE SEQUENCE</scope>
    <source>
        <strain evidence="1">14508</strain>
    </source>
</reference>